<evidence type="ECO:0000313" key="3">
    <source>
        <dbReference type="Proteomes" id="UP000024635"/>
    </source>
</evidence>
<protein>
    <submittedName>
        <fullName evidence="2">Uncharacterized protein</fullName>
    </submittedName>
</protein>
<name>A0A016UHY9_9BILA</name>
<gene>
    <name evidence="2" type="primary">Acey_s0039.g161</name>
    <name evidence="2" type="ORF">Y032_0039g161</name>
</gene>
<accession>A0A016UHY9</accession>
<dbReference type="EMBL" id="JARK01001375">
    <property type="protein sequence ID" value="EYC14795.1"/>
    <property type="molecule type" value="Genomic_DNA"/>
</dbReference>
<dbReference type="AlphaFoldDB" id="A0A016UHY9"/>
<comment type="caution">
    <text evidence="2">The sequence shown here is derived from an EMBL/GenBank/DDBJ whole genome shotgun (WGS) entry which is preliminary data.</text>
</comment>
<evidence type="ECO:0000313" key="2">
    <source>
        <dbReference type="EMBL" id="EYC14795.1"/>
    </source>
</evidence>
<evidence type="ECO:0000256" key="1">
    <source>
        <dbReference type="SAM" id="MobiDB-lite"/>
    </source>
</evidence>
<reference evidence="3" key="1">
    <citation type="journal article" date="2015" name="Nat. Genet.">
        <title>The genome and transcriptome of the zoonotic hookworm Ancylostoma ceylanicum identify infection-specific gene families.</title>
        <authorList>
            <person name="Schwarz E.M."/>
            <person name="Hu Y."/>
            <person name="Antoshechkin I."/>
            <person name="Miller M.M."/>
            <person name="Sternberg P.W."/>
            <person name="Aroian R.V."/>
        </authorList>
    </citation>
    <scope>NUCLEOTIDE SEQUENCE</scope>
    <source>
        <strain evidence="3">HY135</strain>
    </source>
</reference>
<sequence>MVTLPLQSSRSIAPRFAVAGDCEAGAHRLWAGRRGGRRRQYWRRATANVGDRPSPMLATVATAPIDCGISQSVADVGDPPSPTLATGGRRRQRRRIAVLYSSRSIAAT</sequence>
<dbReference type="Proteomes" id="UP000024635">
    <property type="component" value="Unassembled WGS sequence"/>
</dbReference>
<proteinExistence type="predicted"/>
<keyword evidence="3" id="KW-1185">Reference proteome</keyword>
<feature type="region of interest" description="Disordered" evidence="1">
    <location>
        <begin position="71"/>
        <end position="90"/>
    </location>
</feature>
<organism evidence="2 3">
    <name type="scientific">Ancylostoma ceylanicum</name>
    <dbReference type="NCBI Taxonomy" id="53326"/>
    <lineage>
        <taxon>Eukaryota</taxon>
        <taxon>Metazoa</taxon>
        <taxon>Ecdysozoa</taxon>
        <taxon>Nematoda</taxon>
        <taxon>Chromadorea</taxon>
        <taxon>Rhabditida</taxon>
        <taxon>Rhabditina</taxon>
        <taxon>Rhabditomorpha</taxon>
        <taxon>Strongyloidea</taxon>
        <taxon>Ancylostomatidae</taxon>
        <taxon>Ancylostomatinae</taxon>
        <taxon>Ancylostoma</taxon>
    </lineage>
</organism>